<name>A0A4R2H3B6_9ACTN</name>
<feature type="region of interest" description="Disordered" evidence="1">
    <location>
        <begin position="32"/>
        <end position="52"/>
    </location>
</feature>
<feature type="compositionally biased region" description="Polar residues" evidence="1">
    <location>
        <begin position="36"/>
        <end position="52"/>
    </location>
</feature>
<dbReference type="Proteomes" id="UP000294508">
    <property type="component" value="Unassembled WGS sequence"/>
</dbReference>
<protein>
    <recommendedName>
        <fullName evidence="4">Helix-turn-helix protein</fullName>
    </recommendedName>
</protein>
<keyword evidence="3" id="KW-1185">Reference proteome</keyword>
<dbReference type="AlphaFoldDB" id="A0A4R2H3B6"/>
<evidence type="ECO:0008006" key="4">
    <source>
        <dbReference type="Google" id="ProtNLM"/>
    </source>
</evidence>
<proteinExistence type="predicted"/>
<evidence type="ECO:0000313" key="3">
    <source>
        <dbReference type="Proteomes" id="UP000294508"/>
    </source>
</evidence>
<organism evidence="2 3">
    <name type="scientific">Kribbella steppae</name>
    <dbReference type="NCBI Taxonomy" id="2512223"/>
    <lineage>
        <taxon>Bacteria</taxon>
        <taxon>Bacillati</taxon>
        <taxon>Actinomycetota</taxon>
        <taxon>Actinomycetes</taxon>
        <taxon>Propionibacteriales</taxon>
        <taxon>Kribbellaceae</taxon>
        <taxon>Kribbella</taxon>
    </lineage>
</organism>
<sequence length="52" mass="5682">MTVEQVQQLSELAEGNTPVGLMSVRLGRREDAIRSKAQTEGISLSPPNRIMS</sequence>
<accession>A0A4R2H3B6</accession>
<reference evidence="2 3" key="1">
    <citation type="journal article" date="2015" name="Stand. Genomic Sci.">
        <title>Genomic Encyclopedia of Bacterial and Archaeal Type Strains, Phase III: the genomes of soil and plant-associated and newly described type strains.</title>
        <authorList>
            <person name="Whitman W.B."/>
            <person name="Woyke T."/>
            <person name="Klenk H.P."/>
            <person name="Zhou Y."/>
            <person name="Lilburn T.G."/>
            <person name="Beck B.J."/>
            <person name="De Vos P."/>
            <person name="Vandamme P."/>
            <person name="Eisen J.A."/>
            <person name="Garrity G."/>
            <person name="Hugenholtz P."/>
            <person name="Kyrpides N.C."/>
        </authorList>
    </citation>
    <scope>NUCLEOTIDE SEQUENCE [LARGE SCALE GENOMIC DNA]</scope>
    <source>
        <strain evidence="2 3">VKM Ac-2572</strain>
    </source>
</reference>
<comment type="caution">
    <text evidence="2">The sequence shown here is derived from an EMBL/GenBank/DDBJ whole genome shotgun (WGS) entry which is preliminary data.</text>
</comment>
<evidence type="ECO:0000256" key="1">
    <source>
        <dbReference type="SAM" id="MobiDB-lite"/>
    </source>
</evidence>
<evidence type="ECO:0000313" key="2">
    <source>
        <dbReference type="EMBL" id="TCO19768.1"/>
    </source>
</evidence>
<gene>
    <name evidence="2" type="ORF">EV652_113167</name>
</gene>
<dbReference type="RefSeq" id="WP_199238539.1">
    <property type="nucleotide sequence ID" value="NZ_SLWN01000013.1"/>
</dbReference>
<dbReference type="EMBL" id="SLWN01000013">
    <property type="protein sequence ID" value="TCO19768.1"/>
    <property type="molecule type" value="Genomic_DNA"/>
</dbReference>